<keyword evidence="2" id="KW-0862">Zinc</keyword>
<keyword evidence="7" id="KW-1185">Reference proteome</keyword>
<dbReference type="Proteomes" id="UP000320547">
    <property type="component" value="Unassembled WGS sequence"/>
</dbReference>
<evidence type="ECO:0000256" key="3">
    <source>
        <dbReference type="ARBA" id="ARBA00023157"/>
    </source>
</evidence>
<keyword evidence="4" id="KW-0143">Chaperone</keyword>
<comment type="caution">
    <text evidence="6">The sequence shown here is derived from an EMBL/GenBank/DDBJ whole genome shotgun (WGS) entry which is preliminary data.</text>
</comment>
<dbReference type="Gene3D" id="3.90.1280.10">
    <property type="entry name" value="HSP33 redox switch-like"/>
    <property type="match status" value="1"/>
</dbReference>
<evidence type="ECO:0000256" key="4">
    <source>
        <dbReference type="ARBA" id="ARBA00023186"/>
    </source>
</evidence>
<organism evidence="6 7">
    <name type="scientific">Altererythrobacter ishigakiensis</name>
    <dbReference type="NCBI Taxonomy" id="476157"/>
    <lineage>
        <taxon>Bacteria</taxon>
        <taxon>Pseudomonadati</taxon>
        <taxon>Pseudomonadota</taxon>
        <taxon>Alphaproteobacteria</taxon>
        <taxon>Sphingomonadales</taxon>
        <taxon>Erythrobacteraceae</taxon>
        <taxon>Altererythrobacter</taxon>
    </lineage>
</organism>
<dbReference type="GO" id="GO:0005737">
    <property type="term" value="C:cytoplasm"/>
    <property type="evidence" value="ECO:0007669"/>
    <property type="project" value="InterPro"/>
</dbReference>
<protein>
    <submittedName>
        <fullName evidence="6">Molecular chaperone Hsp33</fullName>
    </submittedName>
</protein>
<dbReference type="InterPro" id="IPR000397">
    <property type="entry name" value="Heat_shock_Hsp33"/>
</dbReference>
<dbReference type="OrthoDB" id="9793753at2"/>
<evidence type="ECO:0000256" key="1">
    <source>
        <dbReference type="ARBA" id="ARBA00022490"/>
    </source>
</evidence>
<reference evidence="6 7" key="1">
    <citation type="submission" date="2019-07" db="EMBL/GenBank/DDBJ databases">
        <title>Genomic Encyclopedia of Archaeal and Bacterial Type Strains, Phase II (KMG-II): from individual species to whole genera.</title>
        <authorList>
            <person name="Goeker M."/>
        </authorList>
    </citation>
    <scope>NUCLEOTIDE SEQUENCE [LARGE SCALE GENOMIC DNA]</scope>
    <source>
        <strain evidence="6 7">ATCC BAA-2084</strain>
    </source>
</reference>
<dbReference type="InterPro" id="IPR016153">
    <property type="entry name" value="Heat_shock_Hsp33_N"/>
</dbReference>
<gene>
    <name evidence="6" type="ORF">JN10_0088</name>
</gene>
<sequence length="296" mass="32982">MKKHVETFQDQLLNFSIPDRDARGRIVRLDRVVGEVLSAHDYPEPVRHLLAEALILAALMGGLQKDDGAQLTMQAQTQTGPVKLLVADFRMGELRGYADFDHHALADVGANPSLKRLFRSGYLAITFETGKGQRYQGIVPLEGASLSEACEHYFVQSEQIPTLLRLGIRFQGEACLAGGILVQHLPQGEVGRARLHAEMEHPDWEHVSALAGSMSHAELVDPKLSMEALIWRLFHEENKILIEKGVKLAKGCRCSVGHYDSVISRFPESERDEMRNEQGNIVVDCAFCSKEFILSI</sequence>
<dbReference type="EMBL" id="VLLK01000001">
    <property type="protein sequence ID" value="TWJ08477.1"/>
    <property type="molecule type" value="Genomic_DNA"/>
</dbReference>
<dbReference type="SUPFAM" id="SSF64397">
    <property type="entry name" value="Hsp33 domain"/>
    <property type="match status" value="1"/>
</dbReference>
<dbReference type="PANTHER" id="PTHR30111:SF1">
    <property type="entry name" value="33 KDA CHAPERONIN"/>
    <property type="match status" value="1"/>
</dbReference>
<keyword evidence="5" id="KW-0676">Redox-active center</keyword>
<dbReference type="Gene3D" id="3.55.30.10">
    <property type="entry name" value="Hsp33 domain"/>
    <property type="match status" value="1"/>
</dbReference>
<keyword evidence="3" id="KW-1015">Disulfide bond</keyword>
<dbReference type="RefSeq" id="WP_067597292.1">
    <property type="nucleotide sequence ID" value="NZ_CP015963.1"/>
</dbReference>
<dbReference type="InterPro" id="IPR023212">
    <property type="entry name" value="Hsp33_helix_hairpin_bin_dom_sf"/>
</dbReference>
<evidence type="ECO:0000313" key="7">
    <source>
        <dbReference type="Proteomes" id="UP000320547"/>
    </source>
</evidence>
<proteinExistence type="predicted"/>
<dbReference type="AlphaFoldDB" id="A0A562US93"/>
<dbReference type="PIRSF" id="PIRSF005261">
    <property type="entry name" value="Heat_shock_Hsp33"/>
    <property type="match status" value="1"/>
</dbReference>
<evidence type="ECO:0000313" key="6">
    <source>
        <dbReference type="EMBL" id="TWJ08477.1"/>
    </source>
</evidence>
<dbReference type="SUPFAM" id="SSF118352">
    <property type="entry name" value="HSP33 redox switch-like"/>
    <property type="match status" value="1"/>
</dbReference>
<accession>A0A562US93</accession>
<dbReference type="InterPro" id="IPR016154">
    <property type="entry name" value="Heat_shock_Hsp33_C"/>
</dbReference>
<dbReference type="CDD" id="cd00498">
    <property type="entry name" value="Hsp33"/>
    <property type="match status" value="1"/>
</dbReference>
<dbReference type="GO" id="GO:0051082">
    <property type="term" value="F:unfolded protein binding"/>
    <property type="evidence" value="ECO:0007669"/>
    <property type="project" value="InterPro"/>
</dbReference>
<name>A0A562US93_9SPHN</name>
<keyword evidence="1" id="KW-0963">Cytoplasm</keyword>
<evidence type="ECO:0000256" key="2">
    <source>
        <dbReference type="ARBA" id="ARBA00022833"/>
    </source>
</evidence>
<dbReference type="PANTHER" id="PTHR30111">
    <property type="entry name" value="33 KDA CHAPERONIN"/>
    <property type="match status" value="1"/>
</dbReference>
<dbReference type="STRING" id="476157.GCA_001663155_00653"/>
<dbReference type="Gene3D" id="1.10.287.480">
    <property type="entry name" value="helix hairpin bin"/>
    <property type="match status" value="1"/>
</dbReference>
<evidence type="ECO:0000256" key="5">
    <source>
        <dbReference type="ARBA" id="ARBA00023284"/>
    </source>
</evidence>
<dbReference type="Pfam" id="PF01430">
    <property type="entry name" value="HSP33"/>
    <property type="match status" value="1"/>
</dbReference>
<dbReference type="GO" id="GO:0044183">
    <property type="term" value="F:protein folding chaperone"/>
    <property type="evidence" value="ECO:0007669"/>
    <property type="project" value="TreeGrafter"/>
</dbReference>
<dbReference type="GO" id="GO:0042026">
    <property type="term" value="P:protein refolding"/>
    <property type="evidence" value="ECO:0007669"/>
    <property type="project" value="TreeGrafter"/>
</dbReference>